<comment type="caution">
    <text evidence="1">The sequence shown here is derived from an EMBL/GenBank/DDBJ whole genome shotgun (WGS) entry which is preliminary data.</text>
</comment>
<evidence type="ECO:0000313" key="2">
    <source>
        <dbReference type="Proteomes" id="UP001141327"/>
    </source>
</evidence>
<evidence type="ECO:0000313" key="1">
    <source>
        <dbReference type="EMBL" id="KAJ4456991.1"/>
    </source>
</evidence>
<gene>
    <name evidence="1" type="ORF">PAPYR_7630</name>
</gene>
<dbReference type="Pfam" id="PF03747">
    <property type="entry name" value="ADP_ribosyl_GH"/>
    <property type="match status" value="1"/>
</dbReference>
<reference evidence="1" key="1">
    <citation type="journal article" date="2022" name="bioRxiv">
        <title>Genomics of Preaxostyla Flagellates Illuminates Evolutionary Transitions and the Path Towards Mitochondrial Loss.</title>
        <authorList>
            <person name="Novak L.V.F."/>
            <person name="Treitli S.C."/>
            <person name="Pyrih J."/>
            <person name="Halakuc P."/>
            <person name="Pipaliya S.V."/>
            <person name="Vacek V."/>
            <person name="Brzon O."/>
            <person name="Soukal P."/>
            <person name="Eme L."/>
            <person name="Dacks J.B."/>
            <person name="Karnkowska A."/>
            <person name="Elias M."/>
            <person name="Hampl V."/>
        </authorList>
    </citation>
    <scope>NUCLEOTIDE SEQUENCE</scope>
    <source>
        <strain evidence="1">RCP-MX</strain>
    </source>
</reference>
<dbReference type="Gene3D" id="1.10.4080.10">
    <property type="entry name" value="ADP-ribosylation/Crystallin J1"/>
    <property type="match status" value="1"/>
</dbReference>
<dbReference type="InterPro" id="IPR005502">
    <property type="entry name" value="Ribosyl_crysJ1"/>
</dbReference>
<name>A0ABQ8UGH9_9EUKA</name>
<keyword evidence="2" id="KW-1185">Reference proteome</keyword>
<dbReference type="EMBL" id="JAPMOS010000056">
    <property type="protein sequence ID" value="KAJ4456991.1"/>
    <property type="molecule type" value="Genomic_DNA"/>
</dbReference>
<dbReference type="InterPro" id="IPR036705">
    <property type="entry name" value="Ribosyl_crysJ1_sf"/>
</dbReference>
<sequence>MVCKVVTPHNLFALSMLPDTGPVVSLAAKGMTSASNLSIRLLIATLFEEALRVVLAQGGDTLANGACAGALLGCLLGSSRIPDGLLSKLPPGWQTWLEPRIAGLAVWLS</sequence>
<organism evidence="1 2">
    <name type="scientific">Paratrimastix pyriformis</name>
    <dbReference type="NCBI Taxonomy" id="342808"/>
    <lineage>
        <taxon>Eukaryota</taxon>
        <taxon>Metamonada</taxon>
        <taxon>Preaxostyla</taxon>
        <taxon>Paratrimastigidae</taxon>
        <taxon>Paratrimastix</taxon>
    </lineage>
</organism>
<protein>
    <submittedName>
        <fullName evidence="1">Uncharacterized protein</fullName>
    </submittedName>
</protein>
<dbReference type="PANTHER" id="PTHR16222">
    <property type="entry name" value="ADP-RIBOSYLGLYCOHYDROLASE"/>
    <property type="match status" value="1"/>
</dbReference>
<proteinExistence type="predicted"/>
<dbReference type="PANTHER" id="PTHR16222:SF28">
    <property type="entry name" value="ADP-RIBOSYLGLYCOHYDROLASE"/>
    <property type="match status" value="1"/>
</dbReference>
<dbReference type="Proteomes" id="UP001141327">
    <property type="component" value="Unassembled WGS sequence"/>
</dbReference>
<accession>A0ABQ8UGH9</accession>
<dbReference type="SUPFAM" id="SSF101478">
    <property type="entry name" value="ADP-ribosylglycohydrolase"/>
    <property type="match status" value="1"/>
</dbReference>
<dbReference type="InterPro" id="IPR050792">
    <property type="entry name" value="ADP-ribosylglycohydrolase"/>
</dbReference>